<comment type="caution">
    <text evidence="5">The sequence shown here is derived from an EMBL/GenBank/DDBJ whole genome shotgun (WGS) entry which is preliminary data.</text>
</comment>
<evidence type="ECO:0000313" key="5">
    <source>
        <dbReference type="EMBL" id="ROO82549.1"/>
    </source>
</evidence>
<dbReference type="EMBL" id="RJKE01000001">
    <property type="protein sequence ID" value="ROO82549.1"/>
    <property type="molecule type" value="Genomic_DNA"/>
</dbReference>
<protein>
    <submittedName>
        <fullName evidence="5">Methyltransferase family protein</fullName>
    </submittedName>
</protein>
<dbReference type="OrthoDB" id="279734at2"/>
<dbReference type="GO" id="GO:0008168">
    <property type="term" value="F:methyltransferase activity"/>
    <property type="evidence" value="ECO:0007669"/>
    <property type="project" value="UniProtKB-KW"/>
</dbReference>
<sequence length="271" mass="29384">MSTAFYPPSGRISRVTVGDGYGQMLVDAFAAGPRRGSHRQVIERSDGYVSVEDAYRYFSHYEEWVEAEQVAMTKLRGRILDVGCAAGRHMLEARQRGHTDIIGIDPSAGAVDVACAQGLDVRLGSVQEPGDDLGTFDTILLLGGNLGLLGSLDTASAVLRSLARVARPGAQILANGHDPYTQAEEHSSYHAENRRAGRLPGQVLMRVRYGSLASDWFGRLMLSATELHTLLESSPWKLRSAGSYGPTGFYLAHLELRDETPDQDGSPELPA</sequence>
<dbReference type="GO" id="GO:0032259">
    <property type="term" value="P:methylation"/>
    <property type="evidence" value="ECO:0007669"/>
    <property type="project" value="UniProtKB-KW"/>
</dbReference>
<evidence type="ECO:0000259" key="4">
    <source>
        <dbReference type="Pfam" id="PF13649"/>
    </source>
</evidence>
<keyword evidence="3" id="KW-0949">S-adenosyl-L-methionine</keyword>
<keyword evidence="1 5" id="KW-0489">Methyltransferase</keyword>
<dbReference type="Gene3D" id="3.40.50.150">
    <property type="entry name" value="Vaccinia Virus protein VP39"/>
    <property type="match status" value="1"/>
</dbReference>
<dbReference type="CDD" id="cd02440">
    <property type="entry name" value="AdoMet_MTases"/>
    <property type="match status" value="1"/>
</dbReference>
<dbReference type="PANTHER" id="PTHR43464:SF19">
    <property type="entry name" value="UBIQUINONE BIOSYNTHESIS O-METHYLTRANSFERASE, MITOCHONDRIAL"/>
    <property type="match status" value="1"/>
</dbReference>
<feature type="domain" description="Methyltransferase" evidence="4">
    <location>
        <begin position="79"/>
        <end position="169"/>
    </location>
</feature>
<dbReference type="Pfam" id="PF13649">
    <property type="entry name" value="Methyltransf_25"/>
    <property type="match status" value="1"/>
</dbReference>
<reference evidence="5 6" key="1">
    <citation type="submission" date="2018-11" db="EMBL/GenBank/DDBJ databases">
        <title>Sequencing the genomes of 1000 actinobacteria strains.</title>
        <authorList>
            <person name="Klenk H.-P."/>
        </authorList>
    </citation>
    <scope>NUCLEOTIDE SEQUENCE [LARGE SCALE GENOMIC DNA]</scope>
    <source>
        <strain evidence="5 6">DSM 44254</strain>
    </source>
</reference>
<gene>
    <name evidence="5" type="ORF">EDD29_0029</name>
</gene>
<name>A0A3N1CML0_9ACTN</name>
<organism evidence="5 6">
    <name type="scientific">Actinocorallia herbida</name>
    <dbReference type="NCBI Taxonomy" id="58109"/>
    <lineage>
        <taxon>Bacteria</taxon>
        <taxon>Bacillati</taxon>
        <taxon>Actinomycetota</taxon>
        <taxon>Actinomycetes</taxon>
        <taxon>Streptosporangiales</taxon>
        <taxon>Thermomonosporaceae</taxon>
        <taxon>Actinocorallia</taxon>
    </lineage>
</organism>
<evidence type="ECO:0000313" key="6">
    <source>
        <dbReference type="Proteomes" id="UP000272400"/>
    </source>
</evidence>
<accession>A0A3N1CML0</accession>
<dbReference type="RefSeq" id="WP_123661563.1">
    <property type="nucleotide sequence ID" value="NZ_RJKE01000001.1"/>
</dbReference>
<evidence type="ECO:0000256" key="3">
    <source>
        <dbReference type="ARBA" id="ARBA00022691"/>
    </source>
</evidence>
<dbReference type="InterPro" id="IPR029063">
    <property type="entry name" value="SAM-dependent_MTases_sf"/>
</dbReference>
<proteinExistence type="predicted"/>
<evidence type="ECO:0000256" key="2">
    <source>
        <dbReference type="ARBA" id="ARBA00022679"/>
    </source>
</evidence>
<keyword evidence="2 5" id="KW-0808">Transferase</keyword>
<dbReference type="AlphaFoldDB" id="A0A3N1CML0"/>
<dbReference type="Proteomes" id="UP000272400">
    <property type="component" value="Unassembled WGS sequence"/>
</dbReference>
<dbReference type="PANTHER" id="PTHR43464">
    <property type="entry name" value="METHYLTRANSFERASE"/>
    <property type="match status" value="1"/>
</dbReference>
<dbReference type="InterPro" id="IPR041698">
    <property type="entry name" value="Methyltransf_25"/>
</dbReference>
<evidence type="ECO:0000256" key="1">
    <source>
        <dbReference type="ARBA" id="ARBA00022603"/>
    </source>
</evidence>
<keyword evidence="6" id="KW-1185">Reference proteome</keyword>
<dbReference type="SUPFAM" id="SSF53335">
    <property type="entry name" value="S-adenosyl-L-methionine-dependent methyltransferases"/>
    <property type="match status" value="1"/>
</dbReference>